<dbReference type="PANTHER" id="PTHR23427:SF2">
    <property type="entry name" value="SURFEIT LOCUS PROTEIN 1"/>
    <property type="match status" value="1"/>
</dbReference>
<dbReference type="Proteomes" id="UP000267521">
    <property type="component" value="Unassembled WGS sequence"/>
</dbReference>
<dbReference type="InterPro" id="IPR002994">
    <property type="entry name" value="Surf1/Shy1"/>
</dbReference>
<dbReference type="EMBL" id="RDQM01000002">
    <property type="protein sequence ID" value="RMX00633.1"/>
    <property type="molecule type" value="Genomic_DNA"/>
</dbReference>
<evidence type="ECO:0000256" key="6">
    <source>
        <dbReference type="RuleBase" id="RU363076"/>
    </source>
</evidence>
<dbReference type="InterPro" id="IPR045214">
    <property type="entry name" value="Surf1/Surf4"/>
</dbReference>
<evidence type="ECO:0000313" key="8">
    <source>
        <dbReference type="Proteomes" id="UP000267521"/>
    </source>
</evidence>
<keyword evidence="5 6" id="KW-0472">Membrane</keyword>
<keyword evidence="3 6" id="KW-0812">Transmembrane</keyword>
<keyword evidence="6" id="KW-1003">Cell membrane</keyword>
<dbReference type="RefSeq" id="WP_122237314.1">
    <property type="nucleotide sequence ID" value="NZ_RDQM01000002.1"/>
</dbReference>
<keyword evidence="4 6" id="KW-1133">Transmembrane helix</keyword>
<reference evidence="7 8" key="1">
    <citation type="submission" date="2018-10" db="EMBL/GenBank/DDBJ databases">
        <title>Comamonadaceae CDC group NO-1 genome sequencing and assembly.</title>
        <authorList>
            <person name="Bernier A.-M."/>
            <person name="Bernard K."/>
        </authorList>
    </citation>
    <scope>NUCLEOTIDE SEQUENCE [LARGE SCALE GENOMIC DNA]</scope>
    <source>
        <strain evidence="7 8">NML970147</strain>
    </source>
</reference>
<name>A0A3M6QBV8_9BURK</name>
<comment type="similarity">
    <text evidence="2 6">Belongs to the SURF1 family.</text>
</comment>
<organism evidence="7 8">
    <name type="scientific">Allofranklinella schreckenbergeri</name>
    <dbReference type="NCBI Taxonomy" id="1076744"/>
    <lineage>
        <taxon>Bacteria</taxon>
        <taxon>Pseudomonadati</taxon>
        <taxon>Pseudomonadota</taxon>
        <taxon>Betaproteobacteria</taxon>
        <taxon>Burkholderiales</taxon>
        <taxon>Comamonadaceae</taxon>
        <taxon>Allofranklinella</taxon>
    </lineage>
</organism>
<comment type="caution">
    <text evidence="7">The sequence shown here is derived from an EMBL/GenBank/DDBJ whole genome shotgun (WGS) entry which is preliminary data.</text>
</comment>
<evidence type="ECO:0000256" key="2">
    <source>
        <dbReference type="ARBA" id="ARBA00007165"/>
    </source>
</evidence>
<evidence type="ECO:0000313" key="7">
    <source>
        <dbReference type="EMBL" id="RMX00633.1"/>
    </source>
</evidence>
<feature type="transmembrane region" description="Helical" evidence="6">
    <location>
        <begin position="237"/>
        <end position="261"/>
    </location>
</feature>
<sequence>MSDTPRRKSPLARWAMLAFFLFNIVLFSSLGIWQVQRLAWKKELVARIASRTQAAPVPAPLTPTEWAALTADNAEYRHITLEGQLLRDQEVAVYTNTALGAGYWAMAPLLVGAAQPSDGQQQPAQAIVWINRGFVPSALRQYAQRPEAPSAQVRITGLLRLPDKPHLFLRENVPQEERWYRRVPAEFSAARPLPAAGASSLPTAPYFVHAHTATTEAANAEWPRAGLPLATLRNNHLSYALTWFTLALMNVAALVFLLLAGRRQAQSAQARQQQA</sequence>
<accession>A0A3M6QBV8</accession>
<dbReference type="Pfam" id="PF02104">
    <property type="entry name" value="SURF1"/>
    <property type="match status" value="1"/>
</dbReference>
<dbReference type="AlphaFoldDB" id="A0A3M6QBV8"/>
<evidence type="ECO:0000256" key="1">
    <source>
        <dbReference type="ARBA" id="ARBA00004370"/>
    </source>
</evidence>
<comment type="subcellular location">
    <subcellularLocation>
        <location evidence="6">Cell membrane</location>
        <topology evidence="6">Multi-pass membrane protein</topology>
    </subcellularLocation>
    <subcellularLocation>
        <location evidence="1">Membrane</location>
    </subcellularLocation>
</comment>
<dbReference type="CDD" id="cd06662">
    <property type="entry name" value="SURF1"/>
    <property type="match status" value="1"/>
</dbReference>
<dbReference type="PANTHER" id="PTHR23427">
    <property type="entry name" value="SURFEIT LOCUS PROTEIN"/>
    <property type="match status" value="1"/>
</dbReference>
<dbReference type="GO" id="GO:0005886">
    <property type="term" value="C:plasma membrane"/>
    <property type="evidence" value="ECO:0007669"/>
    <property type="project" value="UniProtKB-SubCell"/>
</dbReference>
<dbReference type="PROSITE" id="PS50895">
    <property type="entry name" value="SURF1"/>
    <property type="match status" value="1"/>
</dbReference>
<feature type="transmembrane region" description="Helical" evidence="6">
    <location>
        <begin position="12"/>
        <end position="33"/>
    </location>
</feature>
<gene>
    <name evidence="7" type="ORF">EBQ26_01705</name>
</gene>
<protein>
    <recommendedName>
        <fullName evidence="6">SURF1-like protein</fullName>
    </recommendedName>
</protein>
<evidence type="ECO:0000256" key="4">
    <source>
        <dbReference type="ARBA" id="ARBA00022989"/>
    </source>
</evidence>
<evidence type="ECO:0000256" key="3">
    <source>
        <dbReference type="ARBA" id="ARBA00022692"/>
    </source>
</evidence>
<evidence type="ECO:0000256" key="5">
    <source>
        <dbReference type="ARBA" id="ARBA00023136"/>
    </source>
</evidence>
<proteinExistence type="inferred from homology"/>